<dbReference type="Pfam" id="PF26142">
    <property type="entry name" value="DD_DDX21-DDX50"/>
    <property type="match status" value="1"/>
</dbReference>
<keyword evidence="2" id="KW-0347">Helicase</keyword>
<gene>
    <name evidence="2" type="ORF">Acr_03g0000020</name>
</gene>
<evidence type="ECO:0000259" key="1">
    <source>
        <dbReference type="Pfam" id="PF26142"/>
    </source>
</evidence>
<accession>A0A7J0E9T1</accession>
<organism evidence="2 3">
    <name type="scientific">Actinidia rufa</name>
    <dbReference type="NCBI Taxonomy" id="165716"/>
    <lineage>
        <taxon>Eukaryota</taxon>
        <taxon>Viridiplantae</taxon>
        <taxon>Streptophyta</taxon>
        <taxon>Embryophyta</taxon>
        <taxon>Tracheophyta</taxon>
        <taxon>Spermatophyta</taxon>
        <taxon>Magnoliopsida</taxon>
        <taxon>eudicotyledons</taxon>
        <taxon>Gunneridae</taxon>
        <taxon>Pentapetalae</taxon>
        <taxon>asterids</taxon>
        <taxon>Ericales</taxon>
        <taxon>Actinidiaceae</taxon>
        <taxon>Actinidia</taxon>
    </lineage>
</organism>
<keyword evidence="2" id="KW-0547">Nucleotide-binding</keyword>
<feature type="domain" description="DDX21/DDX50 dimerisation" evidence="1">
    <location>
        <begin position="26"/>
        <end position="79"/>
    </location>
</feature>
<protein>
    <submittedName>
        <fullName evidence="2">DEAD box RNA helicase</fullName>
    </submittedName>
</protein>
<proteinExistence type="predicted"/>
<keyword evidence="2" id="KW-0067">ATP-binding</keyword>
<comment type="caution">
    <text evidence="2">The sequence shown here is derived from an EMBL/GenBank/DDBJ whole genome shotgun (WGS) entry which is preliminary data.</text>
</comment>
<keyword evidence="2" id="KW-0378">Hydrolase</keyword>
<reference evidence="2 3" key="1">
    <citation type="submission" date="2019-07" db="EMBL/GenBank/DDBJ databases">
        <title>De Novo Assembly of kiwifruit Actinidia rufa.</title>
        <authorList>
            <person name="Sugita-Konishi S."/>
            <person name="Sato K."/>
            <person name="Mori E."/>
            <person name="Abe Y."/>
            <person name="Kisaki G."/>
            <person name="Hamano K."/>
            <person name="Suezawa K."/>
            <person name="Otani M."/>
            <person name="Fukuda T."/>
            <person name="Manabe T."/>
            <person name="Gomi K."/>
            <person name="Tabuchi M."/>
            <person name="Akimitsu K."/>
            <person name="Kataoka I."/>
        </authorList>
    </citation>
    <scope>NUCLEOTIDE SEQUENCE [LARGE SCALE GENOMIC DNA]</scope>
    <source>
        <strain evidence="3">cv. Fuchu</strain>
    </source>
</reference>
<keyword evidence="3" id="KW-1185">Reference proteome</keyword>
<dbReference type="AlphaFoldDB" id="A0A7J0E9T1"/>
<dbReference type="OrthoDB" id="1735242at2759"/>
<evidence type="ECO:0000313" key="3">
    <source>
        <dbReference type="Proteomes" id="UP000585474"/>
    </source>
</evidence>
<sequence length="122" mass="13075">MIQGGRNISKIERESGVKFEHISVPQLAEIAKAAGSAAAAETITQVSDGVIPIFKSADQELLNTSGLAPVELLAKALAKSVRLSLVCIMQGYIAIKSRLLLSFMENYATVLLESERPIYALS</sequence>
<dbReference type="InterPro" id="IPR059027">
    <property type="entry name" value="DD_DDX21-DDX50"/>
</dbReference>
<dbReference type="GO" id="GO:0004386">
    <property type="term" value="F:helicase activity"/>
    <property type="evidence" value="ECO:0007669"/>
    <property type="project" value="UniProtKB-KW"/>
</dbReference>
<dbReference type="Proteomes" id="UP000585474">
    <property type="component" value="Unassembled WGS sequence"/>
</dbReference>
<name>A0A7J0E9T1_9ERIC</name>
<dbReference type="EMBL" id="BJWL01000003">
    <property type="protein sequence ID" value="GFY83228.1"/>
    <property type="molecule type" value="Genomic_DNA"/>
</dbReference>
<evidence type="ECO:0000313" key="2">
    <source>
        <dbReference type="EMBL" id="GFY83228.1"/>
    </source>
</evidence>